<comment type="similarity">
    <text evidence="2">In the central section; belongs to the CRISPR-associated helicase Cas3 family.</text>
</comment>
<keyword evidence="9" id="KW-0051">Antiviral defense</keyword>
<feature type="domain" description="HD Cas3-type" evidence="11">
    <location>
        <begin position="15"/>
        <end position="221"/>
    </location>
</feature>
<evidence type="ECO:0000256" key="9">
    <source>
        <dbReference type="ARBA" id="ARBA00023118"/>
    </source>
</evidence>
<evidence type="ECO:0000259" key="10">
    <source>
        <dbReference type="PROSITE" id="PS51192"/>
    </source>
</evidence>
<dbReference type="InterPro" id="IPR050547">
    <property type="entry name" value="DEAD_box_RNA_helicases"/>
</dbReference>
<keyword evidence="8" id="KW-0067">ATP-binding</keyword>
<evidence type="ECO:0000256" key="2">
    <source>
        <dbReference type="ARBA" id="ARBA00009046"/>
    </source>
</evidence>
<evidence type="ECO:0000256" key="6">
    <source>
        <dbReference type="ARBA" id="ARBA00022801"/>
    </source>
</evidence>
<dbReference type="PANTHER" id="PTHR47963">
    <property type="entry name" value="DEAD-BOX ATP-DEPENDENT RNA HELICASE 47, MITOCHONDRIAL"/>
    <property type="match status" value="1"/>
</dbReference>
<evidence type="ECO:0000313" key="13">
    <source>
        <dbReference type="Proteomes" id="UP000053300"/>
    </source>
</evidence>
<dbReference type="InterPro" id="IPR011545">
    <property type="entry name" value="DEAD/DEAH_box_helicase_dom"/>
</dbReference>
<dbReference type="Gene3D" id="3.40.50.300">
    <property type="entry name" value="P-loop containing nucleotide triphosphate hydrolases"/>
    <property type="match status" value="1"/>
</dbReference>
<comment type="caution">
    <text evidence="12">The sequence shown here is derived from an EMBL/GenBank/DDBJ whole genome shotgun (WGS) entry which is preliminary data.</text>
</comment>
<dbReference type="GO" id="GO:0005524">
    <property type="term" value="F:ATP binding"/>
    <property type="evidence" value="ECO:0007669"/>
    <property type="project" value="UniProtKB-KW"/>
</dbReference>
<dbReference type="InterPro" id="IPR014001">
    <property type="entry name" value="Helicase_ATP-bd"/>
</dbReference>
<dbReference type="PROSITE" id="PS51643">
    <property type="entry name" value="HD_CAS3"/>
    <property type="match status" value="1"/>
</dbReference>
<dbReference type="RefSeq" id="WP_058880282.1">
    <property type="nucleotide sequence ID" value="NZ_LPXH01000037.1"/>
</dbReference>
<comment type="similarity">
    <text evidence="1">In the N-terminal section; belongs to the CRISPR-associated nuclease Cas3-HD family.</text>
</comment>
<reference evidence="12 13" key="1">
    <citation type="submission" date="2015-12" db="EMBL/GenBank/DDBJ databases">
        <title>Complete genome sequence of a multi-drug resistant strain Acidovorax sp. 12322-1.</title>
        <authorList>
            <person name="Ming D."/>
            <person name="Wang M."/>
            <person name="Hu S."/>
            <person name="Zhou Y."/>
            <person name="Jiang T."/>
        </authorList>
    </citation>
    <scope>NUCLEOTIDE SEQUENCE [LARGE SCALE GENOMIC DNA]</scope>
    <source>
        <strain evidence="12 13">12322-1</strain>
    </source>
</reference>
<dbReference type="GO" id="GO:0003723">
    <property type="term" value="F:RNA binding"/>
    <property type="evidence" value="ECO:0007669"/>
    <property type="project" value="TreeGrafter"/>
</dbReference>
<dbReference type="Pfam" id="PF18019">
    <property type="entry name" value="Cas3_HD"/>
    <property type="match status" value="1"/>
</dbReference>
<dbReference type="Pfam" id="PF22590">
    <property type="entry name" value="Cas3-like_C_2"/>
    <property type="match status" value="1"/>
</dbReference>
<dbReference type="Gene3D" id="1.10.3210.30">
    <property type="match status" value="1"/>
</dbReference>
<gene>
    <name evidence="12" type="ORF">AS359_00505</name>
</gene>
<keyword evidence="7" id="KW-0347">Helicase</keyword>
<dbReference type="Proteomes" id="UP000053300">
    <property type="component" value="Unassembled WGS sequence"/>
</dbReference>
<accession>A0A0W7YVC1</accession>
<keyword evidence="6" id="KW-0378">Hydrolase</keyword>
<evidence type="ECO:0000256" key="4">
    <source>
        <dbReference type="ARBA" id="ARBA00022723"/>
    </source>
</evidence>
<evidence type="ECO:0000256" key="8">
    <source>
        <dbReference type="ARBA" id="ARBA00022840"/>
    </source>
</evidence>
<dbReference type="CDD" id="cd09641">
    <property type="entry name" value="Cas3''_I"/>
    <property type="match status" value="1"/>
</dbReference>
<name>A0A0W7YVC1_9BURK</name>
<dbReference type="GO" id="GO:0051607">
    <property type="term" value="P:defense response to virus"/>
    <property type="evidence" value="ECO:0007669"/>
    <property type="project" value="UniProtKB-KW"/>
</dbReference>
<dbReference type="NCBIfam" id="TIGR01596">
    <property type="entry name" value="cas3_HD"/>
    <property type="match status" value="1"/>
</dbReference>
<keyword evidence="3" id="KW-0540">Nuclease</keyword>
<evidence type="ECO:0000256" key="7">
    <source>
        <dbReference type="ARBA" id="ARBA00022806"/>
    </source>
</evidence>
<keyword evidence="13" id="KW-1185">Reference proteome</keyword>
<dbReference type="InterPro" id="IPR027417">
    <property type="entry name" value="P-loop_NTPase"/>
</dbReference>
<dbReference type="GO" id="GO:0016787">
    <property type="term" value="F:hydrolase activity"/>
    <property type="evidence" value="ECO:0007669"/>
    <property type="project" value="UniProtKB-KW"/>
</dbReference>
<evidence type="ECO:0000256" key="5">
    <source>
        <dbReference type="ARBA" id="ARBA00022741"/>
    </source>
</evidence>
<dbReference type="GO" id="GO:0003724">
    <property type="term" value="F:RNA helicase activity"/>
    <property type="evidence" value="ECO:0007669"/>
    <property type="project" value="TreeGrafter"/>
</dbReference>
<evidence type="ECO:0008006" key="14">
    <source>
        <dbReference type="Google" id="ProtNLM"/>
    </source>
</evidence>
<dbReference type="Pfam" id="PF00270">
    <property type="entry name" value="DEAD"/>
    <property type="match status" value="1"/>
</dbReference>
<evidence type="ECO:0000259" key="11">
    <source>
        <dbReference type="PROSITE" id="PS51643"/>
    </source>
</evidence>
<dbReference type="GO" id="GO:0004518">
    <property type="term" value="F:nuclease activity"/>
    <property type="evidence" value="ECO:0007669"/>
    <property type="project" value="UniProtKB-KW"/>
</dbReference>
<evidence type="ECO:0000256" key="3">
    <source>
        <dbReference type="ARBA" id="ARBA00022722"/>
    </source>
</evidence>
<dbReference type="PANTHER" id="PTHR47963:SF9">
    <property type="entry name" value="CRISPR-ASSOCIATED ENDONUCLEASE_HELICASE CAS3"/>
    <property type="match status" value="1"/>
</dbReference>
<sequence>MRVFPWGKLQRTADGAVQAHSLVDHMTDVAAVMYRLLQLPGIQRAAQQTAGRKLSEIDIARLAVLAFLHDLGKANTGFQGKYWRHANQPPPPEWYSQPCGHGAEGWGLIAATCAGASWAHRLLAAWPLEAMNAWGEDWIRLLHASISHHGSPVGDEMHPFQWEPVKQGHHVLYDPAQAINEMGLAMQQQYPQAFASDAPELPNTAAFVHLFAGLVQLADWLGSDTRPGFFPYTQPGEDRATTAQASARHALRAIGLVAGDTATRQQSTHDEFAQAFGVPTPRPMQQAMASSELGPVVILEAETGSGKTEAALWRFLHLWRAGRVDALYFALPTRVAATQLYDRVRDFVQRTWKSEAPVVVRALPGYSAADSQTYQPLPGFQVLWHDQPHEQEAERRWAAESPKRYLAAPIAVGTIDQALLAALQLKHAHMRHAMLSRSLLVIDEVHASDAYMTRLTEHLLRAHAACGGQALLLSATLGAVARSRYQSIGTVRTAPPPSLEEAQSLAYPAISHRTAHGPQLLPVEGNPRSKTIHWQTLDSIDDPARIAALAVEAAAQGARVLVVRNTVPAAIATLQSVEALAAERDLNCLFQVNGVSTLHHSRFSRADRPLLDAQVQAQMGKARTARPGNVGLVIVGTQTLEQSLDIDADLLITDLCPMDVLLQRLGRLHRHVRDQRPHGYERAQAWVLTPAGHDLTPLLQRQRHGLGPIRHKGSKEPLSGVYVDLRMLEATRRLIDAQPTRSIPADNRLLVEQATHQEALDAIAQDMGSAWERFGQEVDGKCSATATIANLQAIAFERAFDEQKFPKDAAGIGTRLGAADRLVVFDHAPPGPFGDVTTQLALRHHMVEPDLAEDVQPHSIDIHPDQRGFDFSLGQRRYRYSRLGLERLASAQT</sequence>
<keyword evidence="4" id="KW-0479">Metal-binding</keyword>
<organism evidence="12 13">
    <name type="scientific">Comamonas kerstersii</name>
    <dbReference type="NCBI Taxonomy" id="225992"/>
    <lineage>
        <taxon>Bacteria</taxon>
        <taxon>Pseudomonadati</taxon>
        <taxon>Pseudomonadota</taxon>
        <taxon>Betaproteobacteria</taxon>
        <taxon>Burkholderiales</taxon>
        <taxon>Comamonadaceae</taxon>
        <taxon>Comamonas</taxon>
    </lineage>
</organism>
<proteinExistence type="inferred from homology"/>
<dbReference type="NCBIfam" id="TIGR01587">
    <property type="entry name" value="cas3_core"/>
    <property type="match status" value="1"/>
</dbReference>
<dbReference type="InterPro" id="IPR006483">
    <property type="entry name" value="CRISPR-assoc_Cas3_HD"/>
</dbReference>
<protein>
    <recommendedName>
        <fullName evidence="14">CRISPR-associated helicase/endonuclease Cas3</fullName>
    </recommendedName>
</protein>
<feature type="domain" description="Helicase ATP-binding" evidence="10">
    <location>
        <begin position="288"/>
        <end position="495"/>
    </location>
</feature>
<evidence type="ECO:0000313" key="12">
    <source>
        <dbReference type="EMBL" id="KUF39079.1"/>
    </source>
</evidence>
<dbReference type="AlphaFoldDB" id="A0A0W7YVC1"/>
<dbReference type="InterPro" id="IPR038257">
    <property type="entry name" value="CRISPR-assoc_Cas3_HD_sf"/>
</dbReference>
<dbReference type="SUPFAM" id="SSF52540">
    <property type="entry name" value="P-loop containing nucleoside triphosphate hydrolases"/>
    <property type="match status" value="1"/>
</dbReference>
<dbReference type="InterPro" id="IPR006474">
    <property type="entry name" value="Helicase_Cas3_CRISPR-ass_core"/>
</dbReference>
<dbReference type="GO" id="GO:0046872">
    <property type="term" value="F:metal ion binding"/>
    <property type="evidence" value="ECO:0007669"/>
    <property type="project" value="UniProtKB-KW"/>
</dbReference>
<dbReference type="EMBL" id="LPXH01000037">
    <property type="protein sequence ID" value="KUF39079.1"/>
    <property type="molecule type" value="Genomic_DNA"/>
</dbReference>
<dbReference type="InterPro" id="IPR054712">
    <property type="entry name" value="Cas3-like_dom"/>
</dbReference>
<dbReference type="STRING" id="225992.B5M06_08965"/>
<dbReference type="PROSITE" id="PS51192">
    <property type="entry name" value="HELICASE_ATP_BIND_1"/>
    <property type="match status" value="1"/>
</dbReference>
<keyword evidence="5" id="KW-0547">Nucleotide-binding</keyword>
<evidence type="ECO:0000256" key="1">
    <source>
        <dbReference type="ARBA" id="ARBA00006847"/>
    </source>
</evidence>
<dbReference type="SMART" id="SM00487">
    <property type="entry name" value="DEXDc"/>
    <property type="match status" value="1"/>
</dbReference>